<dbReference type="PROSITE" id="PS00105">
    <property type="entry name" value="AA_TRANSFER_CLASS_1"/>
    <property type="match status" value="1"/>
</dbReference>
<keyword evidence="5" id="KW-0663">Pyridoxal phosphate</keyword>
<evidence type="ECO:0000256" key="3">
    <source>
        <dbReference type="ARBA" id="ARBA00022576"/>
    </source>
</evidence>
<dbReference type="SUPFAM" id="SSF53383">
    <property type="entry name" value="PLP-dependent transferases"/>
    <property type="match status" value="1"/>
</dbReference>
<dbReference type="AlphaFoldDB" id="A0A517P0I9"/>
<protein>
    <recommendedName>
        <fullName evidence="6">Aminotransferase</fullName>
        <ecNumber evidence="6">2.6.1.-</ecNumber>
    </recommendedName>
</protein>
<dbReference type="Gene3D" id="3.40.640.10">
    <property type="entry name" value="Type I PLP-dependent aspartate aminotransferase-like (Major domain)"/>
    <property type="match status" value="1"/>
</dbReference>
<keyword evidence="4 6" id="KW-0808">Transferase</keyword>
<comment type="similarity">
    <text evidence="2 6">Belongs to the class-I pyridoxal-phosphate-dependent aminotransferase family.</text>
</comment>
<accession>A0A517P0I9</accession>
<evidence type="ECO:0000256" key="5">
    <source>
        <dbReference type="ARBA" id="ARBA00022898"/>
    </source>
</evidence>
<proteinExistence type="inferred from homology"/>
<dbReference type="GO" id="GO:0030170">
    <property type="term" value="F:pyridoxal phosphate binding"/>
    <property type="evidence" value="ECO:0007669"/>
    <property type="project" value="InterPro"/>
</dbReference>
<gene>
    <name evidence="8" type="primary">aruH</name>
    <name evidence="8" type="ORF">K239x_49060</name>
</gene>
<name>A0A517P0I9_9BACT</name>
<dbReference type="InterPro" id="IPR015424">
    <property type="entry name" value="PyrdxlP-dep_Trfase"/>
</dbReference>
<evidence type="ECO:0000259" key="7">
    <source>
        <dbReference type="Pfam" id="PF00155"/>
    </source>
</evidence>
<dbReference type="InterPro" id="IPR004838">
    <property type="entry name" value="NHTrfase_class1_PyrdxlP-BS"/>
</dbReference>
<dbReference type="InterPro" id="IPR015421">
    <property type="entry name" value="PyrdxlP-dep_Trfase_major"/>
</dbReference>
<dbReference type="PANTHER" id="PTHR46383">
    <property type="entry name" value="ASPARTATE AMINOTRANSFERASE"/>
    <property type="match status" value="1"/>
</dbReference>
<feature type="domain" description="Aminotransferase class I/classII large" evidence="7">
    <location>
        <begin position="76"/>
        <end position="391"/>
    </location>
</feature>
<keyword evidence="3 6" id="KW-0032">Aminotransferase</keyword>
<evidence type="ECO:0000256" key="2">
    <source>
        <dbReference type="ARBA" id="ARBA00007441"/>
    </source>
</evidence>
<evidence type="ECO:0000256" key="1">
    <source>
        <dbReference type="ARBA" id="ARBA00001933"/>
    </source>
</evidence>
<dbReference type="InterPro" id="IPR004839">
    <property type="entry name" value="Aminotransferase_I/II_large"/>
</dbReference>
<evidence type="ECO:0000256" key="6">
    <source>
        <dbReference type="RuleBase" id="RU000481"/>
    </source>
</evidence>
<keyword evidence="9" id="KW-1185">Reference proteome</keyword>
<dbReference type="PANTHER" id="PTHR46383:SF2">
    <property type="entry name" value="AMINOTRANSFERASE"/>
    <property type="match status" value="1"/>
</dbReference>
<dbReference type="EMBL" id="CP036526">
    <property type="protein sequence ID" value="QDT12893.1"/>
    <property type="molecule type" value="Genomic_DNA"/>
</dbReference>
<evidence type="ECO:0000313" key="8">
    <source>
        <dbReference type="EMBL" id="QDT12893.1"/>
    </source>
</evidence>
<dbReference type="GO" id="GO:0006520">
    <property type="term" value="P:amino acid metabolic process"/>
    <property type="evidence" value="ECO:0007669"/>
    <property type="project" value="InterPro"/>
</dbReference>
<evidence type="ECO:0000256" key="4">
    <source>
        <dbReference type="ARBA" id="ARBA00022679"/>
    </source>
</evidence>
<reference evidence="8 9" key="1">
    <citation type="submission" date="2019-02" db="EMBL/GenBank/DDBJ databases">
        <title>Deep-cultivation of Planctomycetes and their phenomic and genomic characterization uncovers novel biology.</title>
        <authorList>
            <person name="Wiegand S."/>
            <person name="Jogler M."/>
            <person name="Boedeker C."/>
            <person name="Pinto D."/>
            <person name="Vollmers J."/>
            <person name="Rivas-Marin E."/>
            <person name="Kohn T."/>
            <person name="Peeters S.H."/>
            <person name="Heuer A."/>
            <person name="Rast P."/>
            <person name="Oberbeckmann S."/>
            <person name="Bunk B."/>
            <person name="Jeske O."/>
            <person name="Meyerdierks A."/>
            <person name="Storesund J.E."/>
            <person name="Kallscheuer N."/>
            <person name="Luecker S."/>
            <person name="Lage O.M."/>
            <person name="Pohl T."/>
            <person name="Merkel B.J."/>
            <person name="Hornburger P."/>
            <person name="Mueller R.-W."/>
            <person name="Bruemmer F."/>
            <person name="Labrenz M."/>
            <person name="Spormann A.M."/>
            <person name="Op den Camp H."/>
            <person name="Overmann J."/>
            <person name="Amann R."/>
            <person name="Jetten M.S.M."/>
            <person name="Mascher T."/>
            <person name="Medema M.H."/>
            <person name="Devos D.P."/>
            <person name="Kaster A.-K."/>
            <person name="Ovreas L."/>
            <person name="Rohde M."/>
            <person name="Galperin M.Y."/>
            <person name="Jogler C."/>
        </authorList>
    </citation>
    <scope>NUCLEOTIDE SEQUENCE [LARGE SCALE GENOMIC DNA]</scope>
    <source>
        <strain evidence="8 9">K23_9</strain>
    </source>
</reference>
<organism evidence="8 9">
    <name type="scientific">Stieleria marina</name>
    <dbReference type="NCBI Taxonomy" id="1930275"/>
    <lineage>
        <taxon>Bacteria</taxon>
        <taxon>Pseudomonadati</taxon>
        <taxon>Planctomycetota</taxon>
        <taxon>Planctomycetia</taxon>
        <taxon>Pirellulales</taxon>
        <taxon>Pirellulaceae</taxon>
        <taxon>Stieleria</taxon>
    </lineage>
</organism>
<evidence type="ECO:0000313" key="9">
    <source>
        <dbReference type="Proteomes" id="UP000319817"/>
    </source>
</evidence>
<comment type="cofactor">
    <cofactor evidence="1 6">
        <name>pyridoxal 5'-phosphate</name>
        <dbReference type="ChEBI" id="CHEBI:597326"/>
    </cofactor>
</comment>
<sequence>MASLVANKSKRQRYRFDSAAPAHWQTSSYPELTMDRVMVELGNNTRDDLSPINFCQSGSSFNPFDHVDVSLSCTSLGKHTSYGCVRGETGLRKAISRFYAETLDYAVDPERICITAGATEALTIAFAMLTKPGCEVIFAKSHFPPFRCLAHMYGVNCRFAPVNSRNCLDISELPNHITSRTAAIVVNSPSNPHGAVLTSAELAAIAELGVPVIFDEVYQQLGLAGDDVPSAIQHSNRHLIVNSFSKSLSLAGYRVGYLISPESETGRVVDVKATTSFSTCSISQAVVENLLPHWGHLISIHRSFLRKRWQQFATAAQECGLTLLGSPAGGLYGLLDVSEYGRSSAGIAMELAREYAVAVAPGDDFGSPDPRYLRLNFAGPSQTIEPGLQRIADCLSS</sequence>
<dbReference type="GO" id="GO:0008483">
    <property type="term" value="F:transaminase activity"/>
    <property type="evidence" value="ECO:0007669"/>
    <property type="project" value="UniProtKB-KW"/>
</dbReference>
<dbReference type="InterPro" id="IPR050596">
    <property type="entry name" value="AspAT/PAT-like"/>
</dbReference>
<keyword evidence="8" id="KW-0670">Pyruvate</keyword>
<dbReference type="EC" id="2.6.1.-" evidence="6"/>
<dbReference type="RefSeq" id="WP_145420716.1">
    <property type="nucleotide sequence ID" value="NZ_CP036526.1"/>
</dbReference>
<dbReference type="Pfam" id="PF00155">
    <property type="entry name" value="Aminotran_1_2"/>
    <property type="match status" value="1"/>
</dbReference>
<dbReference type="OrthoDB" id="9803354at2"/>
<dbReference type="Proteomes" id="UP000319817">
    <property type="component" value="Chromosome"/>
</dbReference>
<dbReference type="CDD" id="cd00609">
    <property type="entry name" value="AAT_like"/>
    <property type="match status" value="1"/>
</dbReference>